<dbReference type="PANTHER" id="PTHR39465">
    <property type="entry name" value="DNA LIGASE D, 3'-PHOSPHOESTERASE DOMAIN"/>
    <property type="match status" value="1"/>
</dbReference>
<accession>A0A3N2PYA0</accession>
<evidence type="ECO:0000259" key="2">
    <source>
        <dbReference type="Pfam" id="PF13298"/>
    </source>
</evidence>
<feature type="compositionally biased region" description="Basic and acidic residues" evidence="1">
    <location>
        <begin position="56"/>
        <end position="65"/>
    </location>
</feature>
<feature type="compositionally biased region" description="Low complexity" evidence="1">
    <location>
        <begin position="216"/>
        <end position="228"/>
    </location>
</feature>
<keyword evidence="4" id="KW-1185">Reference proteome</keyword>
<feature type="region of interest" description="Disordered" evidence="1">
    <location>
        <begin position="1"/>
        <end position="80"/>
    </location>
</feature>
<organism evidence="3 4">
    <name type="scientific">Sodiomyces alkalinus (strain CBS 110278 / VKM F-3762 / F11)</name>
    <name type="common">Alkaliphilic filamentous fungus</name>
    <dbReference type="NCBI Taxonomy" id="1314773"/>
    <lineage>
        <taxon>Eukaryota</taxon>
        <taxon>Fungi</taxon>
        <taxon>Dikarya</taxon>
        <taxon>Ascomycota</taxon>
        <taxon>Pezizomycotina</taxon>
        <taxon>Sordariomycetes</taxon>
        <taxon>Hypocreomycetidae</taxon>
        <taxon>Glomerellales</taxon>
        <taxon>Plectosphaerellaceae</taxon>
        <taxon>Sodiomyces</taxon>
    </lineage>
</organism>
<reference evidence="3 4" key="1">
    <citation type="journal article" date="2018" name="Mol. Ecol.">
        <title>The obligate alkalophilic soda-lake fungus Sodiomyces alkalinus has shifted to a protein diet.</title>
        <authorList>
            <person name="Grum-Grzhimaylo A.A."/>
            <person name="Falkoski D.L."/>
            <person name="van den Heuvel J."/>
            <person name="Valero-Jimenez C.A."/>
            <person name="Min B."/>
            <person name="Choi I.G."/>
            <person name="Lipzen A."/>
            <person name="Daum C.G."/>
            <person name="Aanen D.K."/>
            <person name="Tsang A."/>
            <person name="Henrissat B."/>
            <person name="Bilanenko E.N."/>
            <person name="de Vries R.P."/>
            <person name="van Kan J.A.L."/>
            <person name="Grigoriev I.V."/>
            <person name="Debets A.J.M."/>
        </authorList>
    </citation>
    <scope>NUCLEOTIDE SEQUENCE [LARGE SCALE GENOMIC DNA]</scope>
    <source>
        <strain evidence="3 4">F11</strain>
    </source>
</reference>
<dbReference type="Pfam" id="PF13298">
    <property type="entry name" value="LigD_N"/>
    <property type="match status" value="1"/>
</dbReference>
<feature type="compositionally biased region" description="Polar residues" evidence="1">
    <location>
        <begin position="71"/>
        <end position="80"/>
    </location>
</feature>
<dbReference type="PANTHER" id="PTHR39465:SF1">
    <property type="entry name" value="DNA LIGASE D 3'-PHOSPHOESTERASE DOMAIN-CONTAINING PROTEIN"/>
    <property type="match status" value="1"/>
</dbReference>
<protein>
    <recommendedName>
        <fullName evidence="2">DNA ligase D 3'-phosphoesterase domain-containing protein</fullName>
    </recommendedName>
</protein>
<feature type="compositionally biased region" description="Polar residues" evidence="1">
    <location>
        <begin position="385"/>
        <end position="394"/>
    </location>
</feature>
<dbReference type="OrthoDB" id="2588098at2759"/>
<feature type="domain" description="DNA ligase D 3'-phosphoesterase" evidence="2">
    <location>
        <begin position="131"/>
        <end position="282"/>
    </location>
</feature>
<feature type="compositionally biased region" description="Basic residues" evidence="1">
    <location>
        <begin position="241"/>
        <end position="250"/>
    </location>
</feature>
<feature type="region of interest" description="Disordered" evidence="1">
    <location>
        <begin position="211"/>
        <end position="257"/>
    </location>
</feature>
<feature type="compositionally biased region" description="Acidic residues" evidence="1">
    <location>
        <begin position="38"/>
        <end position="48"/>
    </location>
</feature>
<dbReference type="AlphaFoldDB" id="A0A3N2PYA0"/>
<name>A0A3N2PYA0_SODAK</name>
<proteinExistence type="predicted"/>
<dbReference type="EMBL" id="ML119054">
    <property type="protein sequence ID" value="ROT39325.1"/>
    <property type="molecule type" value="Genomic_DNA"/>
</dbReference>
<feature type="compositionally biased region" description="Basic residues" evidence="1">
    <location>
        <begin position="307"/>
        <end position="316"/>
    </location>
</feature>
<dbReference type="GeneID" id="39575384"/>
<evidence type="ECO:0000256" key="1">
    <source>
        <dbReference type="SAM" id="MobiDB-lite"/>
    </source>
</evidence>
<feature type="region of interest" description="Disordered" evidence="1">
    <location>
        <begin position="291"/>
        <end position="403"/>
    </location>
</feature>
<feature type="compositionally biased region" description="Acidic residues" evidence="1">
    <location>
        <begin position="341"/>
        <end position="351"/>
    </location>
</feature>
<feature type="compositionally biased region" description="Low complexity" evidence="1">
    <location>
        <begin position="330"/>
        <end position="340"/>
    </location>
</feature>
<sequence>MATKRPRSPDLIPNPFIKKRNLQWALEPPESRGHIPPEEESDEQDDDSSSSADFDFAAREAETEKPPPPTFSTAAVESGSESMTDHAAHFSALLAAHTLKLKRPTLLPVESYRALYEENFGSPRGAHFVIHQHNHPVAGTHYDLRLQINPTSSASWAVMYGLPGDPNSLRLMRNATETRVHCLWNHLIEIASASTGSLLIWDTGTYSILPRRSKHAPSVDPSSPASSARSDDDSSPEQREHHHHRRRRHPHQTEQEKLHAAFRERKIRLRLDGTRLPRPYVVNLRLTKSEDAQGRAKAARSASSSRGRTRQRRGGRGGRGGGKAMRRVVETTSESGFSSAAEEEEEEEEEGTREGLRVAVETKQQDEKGAGRDGVPLPPGRRNQDTVLQSTQPRQIDRNAQPLSEEMRRELEELDESAQVRASNAYPGAENSVGSVHQRKWFLSLDRAACGFARRPPADQGARAQWVGESRSGRDDGRLGFPFYVRGPDVERSVVTGRLAADILRDEGVSGFVKRKGWKPVLN</sequence>
<dbReference type="RefSeq" id="XP_028467131.1">
    <property type="nucleotide sequence ID" value="XM_028606906.1"/>
</dbReference>
<evidence type="ECO:0000313" key="3">
    <source>
        <dbReference type="EMBL" id="ROT39325.1"/>
    </source>
</evidence>
<feature type="compositionally biased region" description="Low complexity" evidence="1">
    <location>
        <begin position="295"/>
        <end position="306"/>
    </location>
</feature>
<evidence type="ECO:0000313" key="4">
    <source>
        <dbReference type="Proteomes" id="UP000272025"/>
    </source>
</evidence>
<dbReference type="InterPro" id="IPR014144">
    <property type="entry name" value="LigD_PE_domain"/>
</dbReference>
<gene>
    <name evidence="3" type="ORF">SODALDRAFT_157049</name>
</gene>
<dbReference type="Proteomes" id="UP000272025">
    <property type="component" value="Unassembled WGS sequence"/>
</dbReference>
<feature type="compositionally biased region" description="Basic and acidic residues" evidence="1">
    <location>
        <begin position="229"/>
        <end position="240"/>
    </location>
</feature>